<organism evidence="1 2">
    <name type="scientific">Coptis chinensis</name>
    <dbReference type="NCBI Taxonomy" id="261450"/>
    <lineage>
        <taxon>Eukaryota</taxon>
        <taxon>Viridiplantae</taxon>
        <taxon>Streptophyta</taxon>
        <taxon>Embryophyta</taxon>
        <taxon>Tracheophyta</taxon>
        <taxon>Spermatophyta</taxon>
        <taxon>Magnoliopsida</taxon>
        <taxon>Ranunculales</taxon>
        <taxon>Ranunculaceae</taxon>
        <taxon>Coptidoideae</taxon>
        <taxon>Coptis</taxon>
    </lineage>
</organism>
<gene>
    <name evidence="1" type="ORF">IFM89_019861</name>
</gene>
<sequence length="172" mass="19428">MKVQAEKCIAQSEMAEFEVFLYANVVLVPIPGKQNLGSLNTPLHGVVDLEDRAKELMNVVRCCKEDIAKASPVKIPTPPLKKWTGNNLLDGKNKVNEFQHLAPYMNEEKPTEHGFVPDTRYVLNDIDQEAKEEALLSKLTFVAYLEKLLLSLKISNRFDNCIDMASNNLLRL</sequence>
<reference evidence="1 2" key="1">
    <citation type="submission" date="2020-10" db="EMBL/GenBank/DDBJ databases">
        <title>The Coptis chinensis genome and diversification of protoberbering-type alkaloids.</title>
        <authorList>
            <person name="Wang B."/>
            <person name="Shu S."/>
            <person name="Song C."/>
            <person name="Liu Y."/>
        </authorList>
    </citation>
    <scope>NUCLEOTIDE SEQUENCE [LARGE SCALE GENOMIC DNA]</scope>
    <source>
        <strain evidence="1">HL-2020</strain>
        <tissue evidence="1">Leaf</tissue>
    </source>
</reference>
<dbReference type="AlphaFoldDB" id="A0A835IWM0"/>
<dbReference type="OrthoDB" id="1926166at2759"/>
<accession>A0A835IWM0</accession>
<evidence type="ECO:0000313" key="2">
    <source>
        <dbReference type="Proteomes" id="UP000631114"/>
    </source>
</evidence>
<dbReference type="EMBL" id="JADFTS010000001">
    <property type="protein sequence ID" value="KAF9625155.1"/>
    <property type="molecule type" value="Genomic_DNA"/>
</dbReference>
<proteinExistence type="predicted"/>
<dbReference type="Proteomes" id="UP000631114">
    <property type="component" value="Unassembled WGS sequence"/>
</dbReference>
<comment type="caution">
    <text evidence="1">The sequence shown here is derived from an EMBL/GenBank/DDBJ whole genome shotgun (WGS) entry which is preliminary data.</text>
</comment>
<evidence type="ECO:0000313" key="1">
    <source>
        <dbReference type="EMBL" id="KAF9625155.1"/>
    </source>
</evidence>
<name>A0A835IWM0_9MAGN</name>
<keyword evidence="2" id="KW-1185">Reference proteome</keyword>
<protein>
    <submittedName>
        <fullName evidence="1">Uncharacterized protein</fullName>
    </submittedName>
</protein>